<feature type="domain" description="BED-type" evidence="5">
    <location>
        <begin position="78"/>
        <end position="129"/>
    </location>
</feature>
<dbReference type="PANTHER" id="PTHR34396:SF25">
    <property type="entry name" value="BOUNDARY ELEMENT ASSOCIATED FACTOR"/>
    <property type="match status" value="1"/>
</dbReference>
<keyword evidence="7" id="KW-1185">Reference proteome</keyword>
<dbReference type="Proteomes" id="UP000075901">
    <property type="component" value="Unassembled WGS sequence"/>
</dbReference>
<evidence type="ECO:0000313" key="7">
    <source>
        <dbReference type="Proteomes" id="UP000075901"/>
    </source>
</evidence>
<feature type="domain" description="BED-type" evidence="5">
    <location>
        <begin position="17"/>
        <end position="69"/>
    </location>
</feature>
<dbReference type="AlphaFoldDB" id="A0A182TCQ4"/>
<dbReference type="GO" id="GO:0008270">
    <property type="term" value="F:zinc ion binding"/>
    <property type="evidence" value="ECO:0007669"/>
    <property type="project" value="UniProtKB-KW"/>
</dbReference>
<evidence type="ECO:0000256" key="3">
    <source>
        <dbReference type="ARBA" id="ARBA00022833"/>
    </source>
</evidence>
<dbReference type="InterPro" id="IPR003656">
    <property type="entry name" value="Znf_BED"/>
</dbReference>
<organism evidence="6 7">
    <name type="scientific">Anopheles maculatus</name>
    <dbReference type="NCBI Taxonomy" id="74869"/>
    <lineage>
        <taxon>Eukaryota</taxon>
        <taxon>Metazoa</taxon>
        <taxon>Ecdysozoa</taxon>
        <taxon>Arthropoda</taxon>
        <taxon>Hexapoda</taxon>
        <taxon>Insecta</taxon>
        <taxon>Pterygota</taxon>
        <taxon>Neoptera</taxon>
        <taxon>Endopterygota</taxon>
        <taxon>Diptera</taxon>
        <taxon>Nematocera</taxon>
        <taxon>Culicoidea</taxon>
        <taxon>Culicidae</taxon>
        <taxon>Anophelinae</taxon>
        <taxon>Anopheles</taxon>
        <taxon>Anopheles maculatus group</taxon>
    </lineage>
</organism>
<dbReference type="SMART" id="SM00614">
    <property type="entry name" value="ZnF_BED"/>
    <property type="match status" value="2"/>
</dbReference>
<dbReference type="InterPro" id="IPR053031">
    <property type="entry name" value="Cuticle_assoc_protein"/>
</dbReference>
<dbReference type="InterPro" id="IPR036236">
    <property type="entry name" value="Znf_C2H2_sf"/>
</dbReference>
<reference evidence="7" key="1">
    <citation type="submission" date="2013-09" db="EMBL/GenBank/DDBJ databases">
        <title>The Genome Sequence of Anopheles maculatus species B.</title>
        <authorList>
            <consortium name="The Broad Institute Genomics Platform"/>
            <person name="Neafsey D.E."/>
            <person name="Besansky N."/>
            <person name="Howell P."/>
            <person name="Walton C."/>
            <person name="Young S.K."/>
            <person name="Zeng Q."/>
            <person name="Gargeya S."/>
            <person name="Fitzgerald M."/>
            <person name="Haas B."/>
            <person name="Abouelleil A."/>
            <person name="Allen A.W."/>
            <person name="Alvarado L."/>
            <person name="Arachchi H.M."/>
            <person name="Berlin A.M."/>
            <person name="Chapman S.B."/>
            <person name="Gainer-Dewar J."/>
            <person name="Goldberg J."/>
            <person name="Griggs A."/>
            <person name="Gujja S."/>
            <person name="Hansen M."/>
            <person name="Howarth C."/>
            <person name="Imamovic A."/>
            <person name="Ireland A."/>
            <person name="Larimer J."/>
            <person name="McCowan C."/>
            <person name="Murphy C."/>
            <person name="Pearson M."/>
            <person name="Poon T.W."/>
            <person name="Priest M."/>
            <person name="Roberts A."/>
            <person name="Saif S."/>
            <person name="Shea T."/>
            <person name="Sisk P."/>
            <person name="Sykes S."/>
            <person name="Wortman J."/>
            <person name="Nusbaum C."/>
            <person name="Birren B."/>
        </authorList>
    </citation>
    <scope>NUCLEOTIDE SEQUENCE [LARGE SCALE GENOMIC DNA]</scope>
    <source>
        <strain evidence="7">maculatus3</strain>
    </source>
</reference>
<dbReference type="GO" id="GO:0006357">
    <property type="term" value="P:regulation of transcription by RNA polymerase II"/>
    <property type="evidence" value="ECO:0007669"/>
    <property type="project" value="TreeGrafter"/>
</dbReference>
<dbReference type="VEuPathDB" id="VectorBase:AMAM024251"/>
<dbReference type="GO" id="GO:0005634">
    <property type="term" value="C:nucleus"/>
    <property type="evidence" value="ECO:0007669"/>
    <property type="project" value="TreeGrafter"/>
</dbReference>
<name>A0A182TCQ4_9DIPT</name>
<reference evidence="6" key="2">
    <citation type="submission" date="2020-05" db="UniProtKB">
        <authorList>
            <consortium name="EnsemblMetazoa"/>
        </authorList>
    </citation>
    <scope>IDENTIFICATION</scope>
    <source>
        <strain evidence="6">maculatus3</strain>
    </source>
</reference>
<dbReference type="Pfam" id="PF02892">
    <property type="entry name" value="zf-BED"/>
    <property type="match status" value="2"/>
</dbReference>
<keyword evidence="3" id="KW-0862">Zinc</keyword>
<proteinExistence type="predicted"/>
<evidence type="ECO:0000256" key="2">
    <source>
        <dbReference type="ARBA" id="ARBA00022771"/>
    </source>
</evidence>
<keyword evidence="1" id="KW-0479">Metal-binding</keyword>
<dbReference type="PROSITE" id="PS50808">
    <property type="entry name" value="ZF_BED"/>
    <property type="match status" value="2"/>
</dbReference>
<accession>A0A182TCQ4</accession>
<protein>
    <recommendedName>
        <fullName evidence="5">BED-type domain-containing protein</fullName>
    </recommendedName>
</protein>
<dbReference type="GO" id="GO:1990837">
    <property type="term" value="F:sequence-specific double-stranded DNA binding"/>
    <property type="evidence" value="ECO:0007669"/>
    <property type="project" value="TreeGrafter"/>
</dbReference>
<evidence type="ECO:0000256" key="4">
    <source>
        <dbReference type="PROSITE-ProRule" id="PRU00027"/>
    </source>
</evidence>
<dbReference type="PANTHER" id="PTHR34396">
    <property type="entry name" value="OS03G0264950 PROTEIN-RELATED"/>
    <property type="match status" value="1"/>
</dbReference>
<evidence type="ECO:0000313" key="6">
    <source>
        <dbReference type="EnsemblMetazoa" id="AMAM024251-PA"/>
    </source>
</evidence>
<sequence>MQHTRSYEPSSMPNRLRANAMVWLYFTNDMEAKKGTCLYCGRVISYEKSTFSNLSRHLKRKHANLLKTEAKSIKAMQQLHHYIWNHFAKESGGKAKCAYCHTYLSCPNNIVSNLMRHMKAKHPQIPLEEQLEYIHPDGNRMLNESQLLDDEIEESFKASASLHESEELDMESNLNSIELMADDNVSDSVKIEVSCV</sequence>
<dbReference type="EnsemblMetazoa" id="AMAM024251-RA">
    <property type="protein sequence ID" value="AMAM024251-PA"/>
    <property type="gene ID" value="AMAM024251"/>
</dbReference>
<dbReference type="SUPFAM" id="SSF57667">
    <property type="entry name" value="beta-beta-alpha zinc fingers"/>
    <property type="match status" value="2"/>
</dbReference>
<evidence type="ECO:0000256" key="1">
    <source>
        <dbReference type="ARBA" id="ARBA00022723"/>
    </source>
</evidence>
<keyword evidence="2 4" id="KW-0863">Zinc-finger</keyword>
<evidence type="ECO:0000259" key="5">
    <source>
        <dbReference type="PROSITE" id="PS50808"/>
    </source>
</evidence>